<comment type="caution">
    <text evidence="1">The sequence shown here is derived from an EMBL/GenBank/DDBJ whole genome shotgun (WGS) entry which is preliminary data.</text>
</comment>
<organism evidence="1 2">
    <name type="scientific">Cellulomonas xylanilytica</name>
    <dbReference type="NCBI Taxonomy" id="233583"/>
    <lineage>
        <taxon>Bacteria</taxon>
        <taxon>Bacillati</taxon>
        <taxon>Actinomycetota</taxon>
        <taxon>Actinomycetes</taxon>
        <taxon>Micrococcales</taxon>
        <taxon>Cellulomonadaceae</taxon>
        <taxon>Cellulomonas</taxon>
    </lineage>
</organism>
<name>A0A510V3S1_9CELL</name>
<accession>A0A510V3S1</accession>
<proteinExistence type="predicted"/>
<keyword evidence="2" id="KW-1185">Reference proteome</keyword>
<dbReference type="AlphaFoldDB" id="A0A510V3S1"/>
<dbReference type="Proteomes" id="UP000321118">
    <property type="component" value="Unassembled WGS sequence"/>
</dbReference>
<evidence type="ECO:0000313" key="2">
    <source>
        <dbReference type="Proteomes" id="UP000321118"/>
    </source>
</evidence>
<dbReference type="EMBL" id="BJUB01000006">
    <property type="protein sequence ID" value="GEK21529.1"/>
    <property type="molecule type" value="Genomic_DNA"/>
</dbReference>
<gene>
    <name evidence="1" type="ORF">CXY01_20490</name>
</gene>
<evidence type="ECO:0000313" key="1">
    <source>
        <dbReference type="EMBL" id="GEK21529.1"/>
    </source>
</evidence>
<sequence length="80" mass="8509">MDPVTERPGSEVRAAQLSGSHIGRTATLGFGNDRHPGGLIRGRLAMVRHGVDGDDVEIGLVVGGQRLSIDVSRHKVIELD</sequence>
<protein>
    <submittedName>
        <fullName evidence="1">Uncharacterized protein</fullName>
    </submittedName>
</protein>
<reference evidence="1 2" key="1">
    <citation type="submission" date="2019-07" db="EMBL/GenBank/DDBJ databases">
        <title>Whole genome shotgun sequence of Cellulomonas xylanilytica NBRC 101102.</title>
        <authorList>
            <person name="Hosoyama A."/>
            <person name="Uohara A."/>
            <person name="Ohji S."/>
            <person name="Ichikawa N."/>
        </authorList>
    </citation>
    <scope>NUCLEOTIDE SEQUENCE [LARGE SCALE GENOMIC DNA]</scope>
    <source>
        <strain evidence="1 2">NBRC 101102</strain>
    </source>
</reference>